<dbReference type="PANTHER" id="PTHR43727:SF3">
    <property type="entry name" value="GROUP IV DECARBOXYLASE"/>
    <property type="match status" value="1"/>
</dbReference>
<evidence type="ECO:0000256" key="5">
    <source>
        <dbReference type="PIRSR" id="PIRSR600183-50"/>
    </source>
</evidence>
<dbReference type="PROSITE" id="PS00879">
    <property type="entry name" value="ODR_DC_2_2"/>
    <property type="match status" value="1"/>
</dbReference>
<evidence type="ECO:0000259" key="7">
    <source>
        <dbReference type="Pfam" id="PF00278"/>
    </source>
</evidence>
<dbReference type="InterPro" id="IPR022657">
    <property type="entry name" value="De-COase2_CS"/>
</dbReference>
<feature type="active site" description="Proton donor" evidence="5">
    <location>
        <position position="358"/>
    </location>
</feature>
<keyword evidence="2" id="KW-0210">Decarboxylase</keyword>
<comment type="similarity">
    <text evidence="6">Belongs to the Orn/Lys/Arg decarboxylase class-II family.</text>
</comment>
<dbReference type="GO" id="GO:0009089">
    <property type="term" value="P:lysine biosynthetic process via diaminopimelate"/>
    <property type="evidence" value="ECO:0007669"/>
    <property type="project" value="TreeGrafter"/>
</dbReference>
<dbReference type="PROSITE" id="PS00878">
    <property type="entry name" value="ODR_DC_2_1"/>
    <property type="match status" value="1"/>
</dbReference>
<feature type="domain" description="Orn/DAP/Arg decarboxylase 2 N-terminal" evidence="8">
    <location>
        <begin position="38"/>
        <end position="288"/>
    </location>
</feature>
<evidence type="ECO:0000259" key="8">
    <source>
        <dbReference type="Pfam" id="PF02784"/>
    </source>
</evidence>
<evidence type="ECO:0000313" key="10">
    <source>
        <dbReference type="Proteomes" id="UP000295371"/>
    </source>
</evidence>
<dbReference type="Pfam" id="PF02784">
    <property type="entry name" value="Orn_Arg_deC_N"/>
    <property type="match status" value="1"/>
</dbReference>
<name>A0A4R7J6L2_9ACTN</name>
<proteinExistence type="inferred from homology"/>
<comment type="cofactor">
    <cofactor evidence="1 5">
        <name>pyridoxal 5'-phosphate</name>
        <dbReference type="ChEBI" id="CHEBI:597326"/>
    </cofactor>
</comment>
<sequence length="433" mass="46488">MNPSEADQRRAKVLAAAIDQRLLDVDDSPVAAFLDWQQVADNLQHLHRAFPADIPVLHAFAAKANSMVGVLERLRRLGMGAEVASDGELRAALEAGHTPERMVFDSPAKSRRELQHALTLGIAINVDNFQEFARVAELRRAAPSVSPVGFRLNPQVGAGSISAMSTASAHSKFGVPLADPGMRERLIQAYLDHPWLNRAHVHVGSQGCPLPLIGQGIGVLVDFADEVNARAGRAQIDTLDIGGGLPVDFDTDQPIAHFDDYVAALREAAPRLFCGDYALVTEFGRSILAKQGWIAAYVEYTKEVGGRRIAITHAGAQVATRTVFMPDAWPLRIATFDASGAPKPARPAAVQDVAGPCCFAGDLVAQGRELPLLEPGDLIALLDTGAYYFSTPFHYNALPLPAVHGVEFDPATGLPGFDTLRAAEIDDLVHDRA</sequence>
<accession>A0A4R7J6L2</accession>
<dbReference type="GO" id="GO:0008836">
    <property type="term" value="F:diaminopimelate decarboxylase activity"/>
    <property type="evidence" value="ECO:0007669"/>
    <property type="project" value="TreeGrafter"/>
</dbReference>
<dbReference type="Proteomes" id="UP000295371">
    <property type="component" value="Unassembled WGS sequence"/>
</dbReference>
<dbReference type="InterPro" id="IPR000183">
    <property type="entry name" value="Orn/DAP/Arg_de-COase"/>
</dbReference>
<dbReference type="AlphaFoldDB" id="A0A4R7J6L2"/>
<organism evidence="9 10">
    <name type="scientific">Naumannella halotolerans</name>
    <dbReference type="NCBI Taxonomy" id="993414"/>
    <lineage>
        <taxon>Bacteria</taxon>
        <taxon>Bacillati</taxon>
        <taxon>Actinomycetota</taxon>
        <taxon>Actinomycetes</taxon>
        <taxon>Propionibacteriales</taxon>
        <taxon>Propionibacteriaceae</taxon>
        <taxon>Naumannella</taxon>
    </lineage>
</organism>
<evidence type="ECO:0000256" key="1">
    <source>
        <dbReference type="ARBA" id="ARBA00001933"/>
    </source>
</evidence>
<dbReference type="OrthoDB" id="9802241at2"/>
<dbReference type="PRINTS" id="PR01179">
    <property type="entry name" value="ODADCRBXLASE"/>
</dbReference>
<dbReference type="InterPro" id="IPR029066">
    <property type="entry name" value="PLP-binding_barrel"/>
</dbReference>
<dbReference type="Gene3D" id="3.20.20.10">
    <property type="entry name" value="Alanine racemase"/>
    <property type="match status" value="1"/>
</dbReference>
<comment type="caution">
    <text evidence="9">The sequence shown here is derived from an EMBL/GenBank/DDBJ whole genome shotgun (WGS) entry which is preliminary data.</text>
</comment>
<keyword evidence="4" id="KW-0456">Lyase</keyword>
<gene>
    <name evidence="9" type="ORF">CLV29_0614</name>
</gene>
<evidence type="ECO:0000313" key="9">
    <source>
        <dbReference type="EMBL" id="TDT33020.1"/>
    </source>
</evidence>
<evidence type="ECO:0000256" key="2">
    <source>
        <dbReference type="ARBA" id="ARBA00022793"/>
    </source>
</evidence>
<dbReference type="Gene3D" id="2.40.37.10">
    <property type="entry name" value="Lyase, Ornithine Decarboxylase, Chain A, domain 1"/>
    <property type="match status" value="1"/>
</dbReference>
<dbReference type="Pfam" id="PF00278">
    <property type="entry name" value="Orn_DAP_Arg_deC"/>
    <property type="match status" value="1"/>
</dbReference>
<evidence type="ECO:0000256" key="4">
    <source>
        <dbReference type="ARBA" id="ARBA00023239"/>
    </source>
</evidence>
<feature type="domain" description="Orn/DAP/Arg decarboxylase 2 C-terminal" evidence="7">
    <location>
        <begin position="290"/>
        <end position="385"/>
    </location>
</feature>
<evidence type="ECO:0000256" key="3">
    <source>
        <dbReference type="ARBA" id="ARBA00022898"/>
    </source>
</evidence>
<keyword evidence="10" id="KW-1185">Reference proteome</keyword>
<feature type="modified residue" description="N6-(pyridoxal phosphate)lysine" evidence="5">
    <location>
        <position position="63"/>
    </location>
</feature>
<dbReference type="PANTHER" id="PTHR43727">
    <property type="entry name" value="DIAMINOPIMELATE DECARBOXYLASE"/>
    <property type="match status" value="1"/>
</dbReference>
<dbReference type="SUPFAM" id="SSF51419">
    <property type="entry name" value="PLP-binding barrel"/>
    <property type="match status" value="1"/>
</dbReference>
<dbReference type="SUPFAM" id="SSF50621">
    <property type="entry name" value="Alanine racemase C-terminal domain-like"/>
    <property type="match status" value="1"/>
</dbReference>
<evidence type="ECO:0000256" key="6">
    <source>
        <dbReference type="RuleBase" id="RU003737"/>
    </source>
</evidence>
<dbReference type="InterPro" id="IPR022643">
    <property type="entry name" value="De-COase2_C"/>
</dbReference>
<dbReference type="EMBL" id="SOAW01000001">
    <property type="protein sequence ID" value="TDT33020.1"/>
    <property type="molecule type" value="Genomic_DNA"/>
</dbReference>
<reference evidence="9 10" key="1">
    <citation type="submission" date="2019-03" db="EMBL/GenBank/DDBJ databases">
        <title>Genomic Encyclopedia of Archaeal and Bacterial Type Strains, Phase II (KMG-II): from individual species to whole genera.</title>
        <authorList>
            <person name="Goeker M."/>
        </authorList>
    </citation>
    <scope>NUCLEOTIDE SEQUENCE [LARGE SCALE GENOMIC DNA]</scope>
    <source>
        <strain evidence="9 10">DSM 24323</strain>
    </source>
</reference>
<dbReference type="InterPro" id="IPR022644">
    <property type="entry name" value="De-COase2_N"/>
</dbReference>
<protein>
    <submittedName>
        <fullName evidence="9">Diaminopimelate decarboxylase</fullName>
    </submittedName>
</protein>
<dbReference type="InterPro" id="IPR009006">
    <property type="entry name" value="Ala_racemase/Decarboxylase_C"/>
</dbReference>
<dbReference type="InterPro" id="IPR022653">
    <property type="entry name" value="De-COase2_pyr-phos_BS"/>
</dbReference>
<keyword evidence="3 5" id="KW-0663">Pyridoxal phosphate</keyword>
<dbReference type="RefSeq" id="WP_133753593.1">
    <property type="nucleotide sequence ID" value="NZ_CP171129.1"/>
</dbReference>